<gene>
    <name evidence="10" type="primary">gluD</name>
    <name evidence="10" type="ORF">NFRAN_2053</name>
</gene>
<keyword evidence="11" id="KW-1185">Reference proteome</keyword>
<dbReference type="GO" id="GO:0004352">
    <property type="term" value="F:glutamate dehydrogenase (NAD+) activity"/>
    <property type="evidence" value="ECO:0007669"/>
    <property type="project" value="TreeGrafter"/>
</dbReference>
<accession>A0A484ICC7</accession>
<dbReference type="KEGG" id="nfn:NFRAN_2053"/>
<dbReference type="PRINTS" id="PR00082">
    <property type="entry name" value="GLFDHDRGNASE"/>
</dbReference>
<dbReference type="GO" id="GO:0000166">
    <property type="term" value="F:nucleotide binding"/>
    <property type="evidence" value="ECO:0007669"/>
    <property type="project" value="UniProtKB-KW"/>
</dbReference>
<dbReference type="Gene3D" id="3.40.50.720">
    <property type="entry name" value="NAD(P)-binding Rossmann-like Domain"/>
    <property type="match status" value="1"/>
</dbReference>
<organism evidence="10 11">
    <name type="scientific">Candidatus Nitrosocosmicus franklandianus</name>
    <dbReference type="NCBI Taxonomy" id="1798806"/>
    <lineage>
        <taxon>Archaea</taxon>
        <taxon>Nitrososphaerota</taxon>
        <taxon>Nitrososphaeria</taxon>
        <taxon>Nitrososphaerales</taxon>
        <taxon>Nitrososphaeraceae</taxon>
        <taxon>Candidatus Nitrosocosmicus</taxon>
    </lineage>
</organism>
<dbReference type="Gene3D" id="3.40.50.10860">
    <property type="entry name" value="Leucine Dehydrogenase, chain A, domain 1"/>
    <property type="match status" value="1"/>
</dbReference>
<dbReference type="InterPro" id="IPR014362">
    <property type="entry name" value="Glu_DH"/>
</dbReference>
<dbReference type="Proteomes" id="UP000294299">
    <property type="component" value="Chromosome NFRAN"/>
</dbReference>
<evidence type="ECO:0000259" key="9">
    <source>
        <dbReference type="SMART" id="SM00839"/>
    </source>
</evidence>
<evidence type="ECO:0000256" key="3">
    <source>
        <dbReference type="ARBA" id="ARBA00023002"/>
    </source>
</evidence>
<dbReference type="SMART" id="SM00839">
    <property type="entry name" value="ELFV_dehydrog"/>
    <property type="match status" value="1"/>
</dbReference>
<dbReference type="PROSITE" id="PS00074">
    <property type="entry name" value="GLFV_DEHYDROGENASE"/>
    <property type="match status" value="1"/>
</dbReference>
<dbReference type="InterPro" id="IPR036291">
    <property type="entry name" value="NAD(P)-bd_dom_sf"/>
</dbReference>
<dbReference type="GO" id="GO:0006538">
    <property type="term" value="P:L-glutamate catabolic process"/>
    <property type="evidence" value="ECO:0007669"/>
    <property type="project" value="TreeGrafter"/>
</dbReference>
<dbReference type="InterPro" id="IPR033524">
    <property type="entry name" value="Glu/Leu/Phe/Val_DH_AS"/>
</dbReference>
<dbReference type="PIRSF" id="PIRSF000185">
    <property type="entry name" value="Glu_DH"/>
    <property type="match status" value="1"/>
</dbReference>
<dbReference type="EMBL" id="LR216287">
    <property type="protein sequence ID" value="VFJ14375.1"/>
    <property type="molecule type" value="Genomic_DNA"/>
</dbReference>
<dbReference type="AlphaFoldDB" id="A0A484ICC7"/>
<dbReference type="InterPro" id="IPR006096">
    <property type="entry name" value="Glu/Leu/Phe/Val/Trp_DH_C"/>
</dbReference>
<feature type="site" description="Important for catalysis" evidence="7">
    <location>
        <position position="136"/>
    </location>
</feature>
<feature type="binding site" evidence="6">
    <location>
        <position position="368"/>
    </location>
    <ligand>
        <name>substrate</name>
    </ligand>
</feature>
<dbReference type="PANTHER" id="PTHR11606:SF13">
    <property type="entry name" value="GLUTAMATE DEHYDROGENASE 1, MITOCHONDRIAL"/>
    <property type="match status" value="1"/>
</dbReference>
<comment type="similarity">
    <text evidence="1 4 8">Belongs to the Glu/Leu/Phe/Val dehydrogenases family.</text>
</comment>
<feature type="domain" description="Glutamate/phenylalanine/leucine/valine/L-tryptophan dehydrogenase C-terminal" evidence="9">
    <location>
        <begin position="166"/>
        <end position="435"/>
    </location>
</feature>
<dbReference type="GeneID" id="39421332"/>
<feature type="active site" description="Proton donor" evidence="5">
    <location>
        <position position="100"/>
    </location>
</feature>
<dbReference type="SUPFAM" id="SSF53223">
    <property type="entry name" value="Aminoacid dehydrogenase-like, N-terminal domain"/>
    <property type="match status" value="1"/>
</dbReference>
<proteinExistence type="inferred from homology"/>
<evidence type="ECO:0000256" key="1">
    <source>
        <dbReference type="ARBA" id="ARBA00006382"/>
    </source>
</evidence>
<keyword evidence="6" id="KW-0547">Nucleotide-binding</keyword>
<comment type="subunit">
    <text evidence="2">Homohexamer.</text>
</comment>
<dbReference type="OrthoDB" id="6425at2157"/>
<keyword evidence="3 4" id="KW-0560">Oxidoreductase</keyword>
<evidence type="ECO:0000256" key="7">
    <source>
        <dbReference type="PIRSR" id="PIRSR000185-3"/>
    </source>
</evidence>
<keyword evidence="6" id="KW-0520">NAD</keyword>
<dbReference type="PANTHER" id="PTHR11606">
    <property type="entry name" value="GLUTAMATE DEHYDROGENASE"/>
    <property type="match status" value="1"/>
</dbReference>
<evidence type="ECO:0000256" key="5">
    <source>
        <dbReference type="PIRSR" id="PIRSR000185-1"/>
    </source>
</evidence>
<evidence type="ECO:0000313" key="10">
    <source>
        <dbReference type="EMBL" id="VFJ14375.1"/>
    </source>
</evidence>
<feature type="binding site" evidence="6">
    <location>
        <position position="174"/>
    </location>
    <ligand>
        <name>NAD(+)</name>
        <dbReference type="ChEBI" id="CHEBI:57540"/>
    </ligand>
</feature>
<dbReference type="SUPFAM" id="SSF51735">
    <property type="entry name" value="NAD(P)-binding Rossmann-fold domains"/>
    <property type="match status" value="1"/>
</dbReference>
<dbReference type="Pfam" id="PF00208">
    <property type="entry name" value="ELFV_dehydrog"/>
    <property type="match status" value="1"/>
</dbReference>
<evidence type="ECO:0000256" key="4">
    <source>
        <dbReference type="PIRNR" id="PIRNR000185"/>
    </source>
</evidence>
<evidence type="ECO:0000256" key="6">
    <source>
        <dbReference type="PIRSR" id="PIRSR000185-2"/>
    </source>
</evidence>
<reference evidence="10 11" key="1">
    <citation type="submission" date="2019-02" db="EMBL/GenBank/DDBJ databases">
        <authorList>
            <person name="Lehtovirta-Morley E L."/>
        </authorList>
    </citation>
    <scope>NUCLEOTIDE SEQUENCE [LARGE SCALE GENOMIC DNA]</scope>
    <source>
        <strain evidence="10">NFRAN1</strain>
    </source>
</reference>
<dbReference type="InterPro" id="IPR006097">
    <property type="entry name" value="Glu/Leu/Phe/Val/Trp_DH_dimer"/>
</dbReference>
<name>A0A484ICC7_9ARCH</name>
<protein>
    <recommendedName>
        <fullName evidence="4">Glutamate dehydrogenase</fullName>
    </recommendedName>
</protein>
<dbReference type="RefSeq" id="WP_134484601.1">
    <property type="nucleotide sequence ID" value="NZ_LR216287.1"/>
</dbReference>
<evidence type="ECO:0000256" key="2">
    <source>
        <dbReference type="ARBA" id="ARBA00011643"/>
    </source>
</evidence>
<evidence type="ECO:0000256" key="8">
    <source>
        <dbReference type="RuleBase" id="RU004417"/>
    </source>
</evidence>
<evidence type="ECO:0000313" key="11">
    <source>
        <dbReference type="Proteomes" id="UP000294299"/>
    </source>
</evidence>
<feature type="binding site" evidence="6">
    <location>
        <position position="64"/>
    </location>
    <ligand>
        <name>substrate</name>
    </ligand>
</feature>
<dbReference type="Pfam" id="PF02812">
    <property type="entry name" value="ELFV_dehydrog_N"/>
    <property type="match status" value="1"/>
</dbReference>
<dbReference type="InterPro" id="IPR046346">
    <property type="entry name" value="Aminoacid_DH-like_N_sf"/>
</dbReference>
<feature type="binding site" evidence="6">
    <location>
        <position position="226"/>
    </location>
    <ligand>
        <name>NAD(+)</name>
        <dbReference type="ChEBI" id="CHEBI:57540"/>
    </ligand>
</feature>
<feature type="binding site" evidence="6">
    <location>
        <position position="88"/>
    </location>
    <ligand>
        <name>substrate</name>
    </ligand>
</feature>
<sequence>MVNSDSVLSHSNLVSNVKDFQADKSFGWYEIDEWGPEKVLQVYDPDTGMRGVLVIDNTSTGPGKGGIRFAESVTPAEVFKLARTMTWKCASAGLPFGGAKGGIIANPGKVNQVEWMKSFAKMISPYCPSQYIAATDVGTTELDMAVFAHEIGDMRACTGKPQELGGIPHELGTTGYGVSVALRTTLDFLKDIKRKGLRTSKSIIDLSNNLDKKSSDIRVVIQGFGNVGSFTAKYLNDLGIKVIGVSDISGFVFDEKGLDIPQLMNDMKDKSKLSDLLADSNKQQNQKYRYNILDKDEIFIVESDIFIPAALTGVINDTTAPKLLNNNVKVIVEGANIPTTPTADQFLVSNNILIIPDFLANSGGVIGSFVEYQGRTEKEAFDLIEYKITNNVKRALYDSLLFSDQEGGTNSEFNIRKVAMETAKQIVYRAMLLRKGAISVAREAYGRKERVIY</sequence>
<dbReference type="InterPro" id="IPR006095">
    <property type="entry name" value="Glu/Leu/Phe/Val/Trp_DH"/>
</dbReference>